<evidence type="ECO:0000313" key="2">
    <source>
        <dbReference type="EMBL" id="OGG67579.1"/>
    </source>
</evidence>
<dbReference type="STRING" id="1798500.A3C21_03825"/>
<feature type="compositionally biased region" description="Basic and acidic residues" evidence="1">
    <location>
        <begin position="15"/>
        <end position="24"/>
    </location>
</feature>
<dbReference type="EMBL" id="MFLN01000004">
    <property type="protein sequence ID" value="OGG67579.1"/>
    <property type="molecule type" value="Genomic_DNA"/>
</dbReference>
<dbReference type="AlphaFoldDB" id="A0A1F6E1L6"/>
<organism evidence="2 3">
    <name type="scientific">Candidatus Kaiserbacteria bacterium RIFCSPHIGHO2_02_FULL_59_21</name>
    <dbReference type="NCBI Taxonomy" id="1798500"/>
    <lineage>
        <taxon>Bacteria</taxon>
        <taxon>Candidatus Kaiseribacteriota</taxon>
    </lineage>
</organism>
<evidence type="ECO:0000256" key="1">
    <source>
        <dbReference type="SAM" id="MobiDB-lite"/>
    </source>
</evidence>
<name>A0A1F6E1L6_9BACT</name>
<feature type="compositionally biased region" description="Basic and acidic residues" evidence="1">
    <location>
        <begin position="155"/>
        <end position="168"/>
    </location>
</feature>
<sequence length="168" mass="19178">MAMDDKFPGSAPNVRKLDKGRDVGSKVRISRDKLDKYVRNVHVDQKHIETWKQKREEAKHRGEEDRFLEKVPHPKAEFIRLPDLSIVEKQGGKYRLALYESSSTWVWVDPYDVEDATPTAASSSGSVGREAIEAENIMGQDTLAPSAPDEAYGEEELKQHPPDYYKHK</sequence>
<gene>
    <name evidence="2" type="ORF">A3C21_03825</name>
</gene>
<reference evidence="2 3" key="1">
    <citation type="journal article" date="2016" name="Nat. Commun.">
        <title>Thousands of microbial genomes shed light on interconnected biogeochemical processes in an aquifer system.</title>
        <authorList>
            <person name="Anantharaman K."/>
            <person name="Brown C.T."/>
            <person name="Hug L.A."/>
            <person name="Sharon I."/>
            <person name="Castelle C.J."/>
            <person name="Probst A.J."/>
            <person name="Thomas B.C."/>
            <person name="Singh A."/>
            <person name="Wilkins M.J."/>
            <person name="Karaoz U."/>
            <person name="Brodie E.L."/>
            <person name="Williams K.H."/>
            <person name="Hubbard S.S."/>
            <person name="Banfield J.F."/>
        </authorList>
    </citation>
    <scope>NUCLEOTIDE SEQUENCE [LARGE SCALE GENOMIC DNA]</scope>
</reference>
<feature type="region of interest" description="Disordered" evidence="1">
    <location>
        <begin position="136"/>
        <end position="168"/>
    </location>
</feature>
<proteinExistence type="predicted"/>
<protein>
    <submittedName>
        <fullName evidence="2">Uncharacterized protein</fullName>
    </submittedName>
</protein>
<accession>A0A1F6E1L6</accession>
<comment type="caution">
    <text evidence="2">The sequence shown here is derived from an EMBL/GenBank/DDBJ whole genome shotgun (WGS) entry which is preliminary data.</text>
</comment>
<dbReference type="Proteomes" id="UP000178572">
    <property type="component" value="Unassembled WGS sequence"/>
</dbReference>
<evidence type="ECO:0000313" key="3">
    <source>
        <dbReference type="Proteomes" id="UP000178572"/>
    </source>
</evidence>
<feature type="region of interest" description="Disordered" evidence="1">
    <location>
        <begin position="1"/>
        <end position="24"/>
    </location>
</feature>